<evidence type="ECO:0000313" key="3">
    <source>
        <dbReference type="Proteomes" id="UP000026962"/>
    </source>
</evidence>
<sequence length="114" mass="11996">MPPRPPPVLPCMPPTSPHNPLTLDPSPTLPSQPDLVEGAIAAPPTKPPSPFPPDLADRRTPPGHRRLLPAGSSVGLLRRRAASSPTGQIWWRGGIAAASTARSPLTRESRGEDA</sequence>
<feature type="compositionally biased region" description="Low complexity" evidence="1">
    <location>
        <begin position="20"/>
        <end position="35"/>
    </location>
</feature>
<reference evidence="2" key="2">
    <citation type="submission" date="2018-05" db="EMBL/GenBank/DDBJ databases">
        <title>OpunRS2 (Oryza punctata Reference Sequence Version 2).</title>
        <authorList>
            <person name="Zhang J."/>
            <person name="Kudrna D."/>
            <person name="Lee S."/>
            <person name="Talag J."/>
            <person name="Welchert J."/>
            <person name="Wing R.A."/>
        </authorList>
    </citation>
    <scope>NUCLEOTIDE SEQUENCE [LARGE SCALE GENOMIC DNA]</scope>
</reference>
<protein>
    <submittedName>
        <fullName evidence="2">Uncharacterized protein</fullName>
    </submittedName>
</protein>
<feature type="compositionally biased region" description="Pro residues" evidence="1">
    <location>
        <begin position="1"/>
        <end position="17"/>
    </location>
</feature>
<dbReference type="AlphaFoldDB" id="A0A0E0LGN4"/>
<feature type="region of interest" description="Disordered" evidence="1">
    <location>
        <begin position="95"/>
        <end position="114"/>
    </location>
</feature>
<evidence type="ECO:0000256" key="1">
    <source>
        <dbReference type="SAM" id="MobiDB-lite"/>
    </source>
</evidence>
<dbReference type="EnsemblPlants" id="OPUNC07G01780.1">
    <property type="protein sequence ID" value="OPUNC07G01780.1"/>
    <property type="gene ID" value="OPUNC07G01780"/>
</dbReference>
<keyword evidence="3" id="KW-1185">Reference proteome</keyword>
<feature type="compositionally biased region" description="Basic and acidic residues" evidence="1">
    <location>
        <begin position="105"/>
        <end position="114"/>
    </location>
</feature>
<reference evidence="2" key="1">
    <citation type="submission" date="2015-04" db="UniProtKB">
        <authorList>
            <consortium name="EnsemblPlants"/>
        </authorList>
    </citation>
    <scope>IDENTIFICATION</scope>
</reference>
<dbReference type="HOGENOM" id="CLU_2125123_0_0_1"/>
<proteinExistence type="predicted"/>
<feature type="compositionally biased region" description="Pro residues" evidence="1">
    <location>
        <begin position="44"/>
        <end position="53"/>
    </location>
</feature>
<evidence type="ECO:0000313" key="2">
    <source>
        <dbReference type="EnsemblPlants" id="OPUNC07G01780.1"/>
    </source>
</evidence>
<name>A0A0E0LGN4_ORYPU</name>
<dbReference type="Proteomes" id="UP000026962">
    <property type="component" value="Chromosome 7"/>
</dbReference>
<accession>A0A0E0LGN4</accession>
<feature type="region of interest" description="Disordered" evidence="1">
    <location>
        <begin position="1"/>
        <end position="73"/>
    </location>
</feature>
<dbReference type="Gramene" id="OPUNC07G01780.1">
    <property type="protein sequence ID" value="OPUNC07G01780.1"/>
    <property type="gene ID" value="OPUNC07G01780"/>
</dbReference>
<organism evidence="2">
    <name type="scientific">Oryza punctata</name>
    <name type="common">Red rice</name>
    <dbReference type="NCBI Taxonomy" id="4537"/>
    <lineage>
        <taxon>Eukaryota</taxon>
        <taxon>Viridiplantae</taxon>
        <taxon>Streptophyta</taxon>
        <taxon>Embryophyta</taxon>
        <taxon>Tracheophyta</taxon>
        <taxon>Spermatophyta</taxon>
        <taxon>Magnoliopsida</taxon>
        <taxon>Liliopsida</taxon>
        <taxon>Poales</taxon>
        <taxon>Poaceae</taxon>
        <taxon>BOP clade</taxon>
        <taxon>Oryzoideae</taxon>
        <taxon>Oryzeae</taxon>
        <taxon>Oryzinae</taxon>
        <taxon>Oryza</taxon>
    </lineage>
</organism>